<sequence length="271" mass="29016">MNQTTVIVRGGGDLATGTIYRLFRCGYPVLVLETADPSAIRREAAFCEAARLGEKTVEGIVCERILEPEACAGVWRRGRIPLLVDEQAGAVEVLKPQVVVDAILAKKNLGTRRDMAPLTIGLGPGFTAGLDVDCVIETMRGHRLGRVLLEGAAIPNTGVPGMIGGYGKERVIHAPASGVIRNQASIGDWVEQGQEIARIGQVPVPASITGVLRGIIRDGYQVKEGLKIADIDPRAGERENCFTISDKARCIAGGVLEAVVSWENGMWRPEK</sequence>
<dbReference type="InterPro" id="IPR017695">
    <property type="entry name" value="Se-dep_Mo_hydrolase_YqeB"/>
</dbReference>
<comment type="caution">
    <text evidence="1">The sequence shown here is derived from an EMBL/GenBank/DDBJ whole genome shotgun (WGS) entry which is preliminary data.</text>
</comment>
<dbReference type="AlphaFoldDB" id="A0A9D1NUX1"/>
<dbReference type="Proteomes" id="UP000886723">
    <property type="component" value="Unassembled WGS sequence"/>
</dbReference>
<name>A0A9D1NUX1_9FIRM</name>
<evidence type="ECO:0000313" key="1">
    <source>
        <dbReference type="EMBL" id="HIV12952.1"/>
    </source>
</evidence>
<dbReference type="NCBIfam" id="TIGR03309">
    <property type="entry name" value="matur_yqeB"/>
    <property type="match status" value="1"/>
</dbReference>
<dbReference type="EMBL" id="DVON01000164">
    <property type="protein sequence ID" value="HIV12952.1"/>
    <property type="molecule type" value="Genomic_DNA"/>
</dbReference>
<reference evidence="1" key="2">
    <citation type="journal article" date="2021" name="PeerJ">
        <title>Extensive microbial diversity within the chicken gut microbiome revealed by metagenomics and culture.</title>
        <authorList>
            <person name="Gilroy R."/>
            <person name="Ravi A."/>
            <person name="Getino M."/>
            <person name="Pursley I."/>
            <person name="Horton D.L."/>
            <person name="Alikhan N.F."/>
            <person name="Baker D."/>
            <person name="Gharbi K."/>
            <person name="Hall N."/>
            <person name="Watson M."/>
            <person name="Adriaenssens E.M."/>
            <person name="Foster-Nyarko E."/>
            <person name="Jarju S."/>
            <person name="Secka A."/>
            <person name="Antonio M."/>
            <person name="Oren A."/>
            <person name="Chaudhuri R.R."/>
            <person name="La Ragione R."/>
            <person name="Hildebrand F."/>
            <person name="Pallen M.J."/>
        </authorList>
    </citation>
    <scope>NUCLEOTIDE SEQUENCE</scope>
    <source>
        <strain evidence="1">ChiBcec2-4451</strain>
    </source>
</reference>
<proteinExistence type="predicted"/>
<organism evidence="1 2">
    <name type="scientific">Candidatus Pullilachnospira stercoravium</name>
    <dbReference type="NCBI Taxonomy" id="2840913"/>
    <lineage>
        <taxon>Bacteria</taxon>
        <taxon>Bacillati</taxon>
        <taxon>Bacillota</taxon>
        <taxon>Clostridia</taxon>
        <taxon>Lachnospirales</taxon>
        <taxon>Lachnospiraceae</taxon>
        <taxon>Lachnospiraceae incertae sedis</taxon>
        <taxon>Candidatus Pullilachnospira</taxon>
    </lineage>
</organism>
<reference evidence="1" key="1">
    <citation type="submission" date="2020-10" db="EMBL/GenBank/DDBJ databases">
        <authorList>
            <person name="Gilroy R."/>
        </authorList>
    </citation>
    <scope>NUCLEOTIDE SEQUENCE</scope>
    <source>
        <strain evidence="1">ChiBcec2-4451</strain>
    </source>
</reference>
<gene>
    <name evidence="1" type="ORF">IAA63_07420</name>
</gene>
<accession>A0A9D1NUX1</accession>
<protein>
    <submittedName>
        <fullName evidence="1">EF2563 family selenium-dependent molybdenum hydroxylase system protein</fullName>
    </submittedName>
</protein>
<evidence type="ECO:0000313" key="2">
    <source>
        <dbReference type="Proteomes" id="UP000886723"/>
    </source>
</evidence>